<evidence type="ECO:0000256" key="11">
    <source>
        <dbReference type="SAM" id="MobiDB-lite"/>
    </source>
</evidence>
<dbReference type="SMART" id="SM00396">
    <property type="entry name" value="ZnF_UBR1"/>
    <property type="match status" value="1"/>
</dbReference>
<dbReference type="Pfam" id="PF22960">
    <property type="entry name" value="WHD_UBR1"/>
    <property type="match status" value="1"/>
</dbReference>
<evidence type="ECO:0000256" key="6">
    <source>
        <dbReference type="ARBA" id="ARBA00022786"/>
    </source>
</evidence>
<comment type="function">
    <text evidence="10">Ubiquitin ligase protein which is a component of the N-end rule pathway. Recognizes and binds to proteins bearing specific N-terminal residues that are destabilizing according to the N-end rule, leading to their ubiquitination and subsequent degradation.</text>
</comment>
<evidence type="ECO:0000256" key="5">
    <source>
        <dbReference type="ARBA" id="ARBA00022771"/>
    </source>
</evidence>
<dbReference type="InterPro" id="IPR039164">
    <property type="entry name" value="UBR1-like"/>
</dbReference>
<dbReference type="Pfam" id="PF02207">
    <property type="entry name" value="zf-UBR"/>
    <property type="match status" value="1"/>
</dbReference>
<evidence type="ECO:0000256" key="8">
    <source>
        <dbReference type="ARBA" id="ARBA00046341"/>
    </source>
</evidence>
<dbReference type="GO" id="GO:0016567">
    <property type="term" value="P:protein ubiquitination"/>
    <property type="evidence" value="ECO:0007669"/>
    <property type="project" value="UniProtKB-UniRule"/>
</dbReference>
<evidence type="ECO:0000256" key="1">
    <source>
        <dbReference type="ARBA" id="ARBA00000900"/>
    </source>
</evidence>
<dbReference type="PROSITE" id="PS51157">
    <property type="entry name" value="ZF_UBR"/>
    <property type="match status" value="1"/>
</dbReference>
<dbReference type="STRING" id="105231.A0A1Y1ICN0"/>
<dbReference type="PANTHER" id="PTHR21497">
    <property type="entry name" value="UBIQUITIN LIGASE E3 ALPHA-RELATED"/>
    <property type="match status" value="1"/>
</dbReference>
<dbReference type="UniPathway" id="UPA00143"/>
<comment type="catalytic activity">
    <reaction evidence="1 10">
        <text>S-ubiquitinyl-[E2 ubiquitin-conjugating enzyme]-L-cysteine + [acceptor protein]-L-lysine = [E2 ubiquitin-conjugating enzyme]-L-cysteine + N(6)-ubiquitinyl-[acceptor protein]-L-lysine.</text>
        <dbReference type="EC" id="2.3.2.27"/>
    </reaction>
</comment>
<gene>
    <name evidence="13" type="ORF">KFL_003380040</name>
</gene>
<evidence type="ECO:0000256" key="2">
    <source>
        <dbReference type="ARBA" id="ARBA00004906"/>
    </source>
</evidence>
<evidence type="ECO:0000256" key="4">
    <source>
        <dbReference type="ARBA" id="ARBA00022723"/>
    </source>
</evidence>
<evidence type="ECO:0000313" key="14">
    <source>
        <dbReference type="Proteomes" id="UP000054558"/>
    </source>
</evidence>
<proteinExistence type="inferred from homology"/>
<feature type="region of interest" description="Disordered" evidence="11">
    <location>
        <begin position="484"/>
        <end position="550"/>
    </location>
</feature>
<keyword evidence="5 10" id="KW-0863">Zinc-finger</keyword>
<dbReference type="GO" id="GO:0061630">
    <property type="term" value="F:ubiquitin protein ligase activity"/>
    <property type="evidence" value="ECO:0007669"/>
    <property type="project" value="UniProtKB-UniRule"/>
</dbReference>
<evidence type="ECO:0000256" key="7">
    <source>
        <dbReference type="ARBA" id="ARBA00022833"/>
    </source>
</evidence>
<sequence length="1295" mass="141206">MEDQVVAQGVSEPSAEWLSNSQNWGLQYRFKEANLLDLTRAPVDRSRLAAWLHSHPDSVPTFIHALLPSVSLDPDEYAVDNYRQAMAWVRWAMLGAPEDVPRALDALLDTGSQGTGACGAQWGTNDIAYRCRDCELDPTCAVCASCFLAGEHRDHDYQMIRTGGGCCDCGDPTAWRREGFCPNHQGPSGESVALPEAFVRTATPVLKAVLADWVERLDVASKALEEEDYYGKEDVVSAAEGTSTVVARELLNLCNRGEALLRFVGRLVGDEQLGLLSVLMGAGRALDSEAETEVHALLYKLLGDPDFKYSFAKVFLQNYTLFAEQRGYPLTHFSGFSVQIFTVPLLTARLVLENDLLDILLSTLRDAVRPAIGQMGRLEVAHSSIQTQQYSRILSDLKYVLSAPAVAGFAAEVRPELARSFVHFLAFPQGMLPHTRRTGTHIEMESEAWRDALMLETELGMLYRLIVEGAKQGRGAWDEVAVELSSTEGEETGRGEQVAGETGADALTGMEGTSTEGQRESRKGKEKVPQEEGKAQTDTSVFGDSDGLPEEEYKEKVMASLAEMTREMASSGLASPDFFAVMVGMLVEAGTPSPPGDPSLTSSQPGDPTPVVQKDQGRVDPDGVPAPLTSLIAVCAGVLATWVEIDQVRESRRLVPELMAREAADEPGYPPRQLERVALTRARLVRTTRRSERIVGAQDVRPGQLPGLPEVAGLAAPVKAKPAANEEPVGWVTLAESAKWQTVHFDVAKQPVSFHLPLHRFLAQCFRGAVECTGGGSQGQFLRSLLPAKYRESGFPAAVMEHVLQLQVLNAQIRAGMWRRNGSGIAHLAALYSNNYWCEDSRDLDVFLLQCCAVLAPPEDFVQRVVQRFGLEEYLAGASLEHEYEPQLAEALLALLVRISSERGLSGLDEKQLLRRELVQRLAREDATYSALSKALPPKLRESKHIKDALRGVATFIKPTGLEPGKFALKDKCWQELDPWALSWDRAKLQEAEERFFRATNKSATFALLPKWTDPFPAFAGLVNIPTSRAVHDIVVAMLSRAEEGRDGKVTDNGLYAALHLLALALDTCQKATGPVDRLPFFQKAVEGVLGIVGGRGFSAGASSGAGKRGLVELLVRLRGRFLQGEAGGDARKTEGAKMIEGFLRSLATMHEALQRGILTLDPTVLSEMEESKETGTGPPTEIEQRKQQARARQAAMLARMKASQAQFAATMTAGDDESEQESEAATCVLCRAPSSESGASPLCHVVLGQRSRVVAWARRPLPDWQAGIHTEGGPDAERHYSRLGPIGWSAQGGM</sequence>
<feature type="region of interest" description="Disordered" evidence="11">
    <location>
        <begin position="1268"/>
        <end position="1295"/>
    </location>
</feature>
<keyword evidence="14" id="KW-1185">Reference proteome</keyword>
<dbReference type="OMA" id="SKWANIF"/>
<dbReference type="EC" id="2.3.2.27" evidence="10"/>
<feature type="region of interest" description="Disordered" evidence="11">
    <location>
        <begin position="589"/>
        <end position="623"/>
    </location>
</feature>
<feature type="compositionally biased region" description="Basic and acidic residues" evidence="11">
    <location>
        <begin position="517"/>
        <end position="535"/>
    </location>
</feature>
<dbReference type="FunFam" id="2.10.110.30:FF:000002">
    <property type="entry name" value="Putative e3 ubiquitin-protein ligase ubr3"/>
    <property type="match status" value="1"/>
</dbReference>
<evidence type="ECO:0000313" key="13">
    <source>
        <dbReference type="EMBL" id="GAQ87199.1"/>
    </source>
</evidence>
<comment type="similarity">
    <text evidence="8 10">Belongs to the E3 ubiquitin-protein ligase UBR1-like family.</text>
</comment>
<dbReference type="EMBL" id="DF237287">
    <property type="protein sequence ID" value="GAQ87199.1"/>
    <property type="molecule type" value="Genomic_DNA"/>
</dbReference>
<keyword evidence="4 10" id="KW-0479">Metal-binding</keyword>
<accession>A0A1Y1ICN0</accession>
<dbReference type="Proteomes" id="UP000054558">
    <property type="component" value="Unassembled WGS sequence"/>
</dbReference>
<organism evidence="13 14">
    <name type="scientific">Klebsormidium nitens</name>
    <name type="common">Green alga</name>
    <name type="synonym">Ulothrix nitens</name>
    <dbReference type="NCBI Taxonomy" id="105231"/>
    <lineage>
        <taxon>Eukaryota</taxon>
        <taxon>Viridiplantae</taxon>
        <taxon>Streptophyta</taxon>
        <taxon>Klebsormidiophyceae</taxon>
        <taxon>Klebsormidiales</taxon>
        <taxon>Klebsormidiaceae</taxon>
        <taxon>Klebsormidium</taxon>
    </lineage>
</organism>
<evidence type="ECO:0000256" key="9">
    <source>
        <dbReference type="PROSITE-ProRule" id="PRU00508"/>
    </source>
</evidence>
<feature type="domain" description="UBR-type" evidence="12">
    <location>
        <begin position="116"/>
        <end position="186"/>
    </location>
</feature>
<dbReference type="InterPro" id="IPR055194">
    <property type="entry name" value="UBR1-like_WH"/>
</dbReference>
<keyword evidence="3 10" id="KW-0808">Transferase</keyword>
<dbReference type="CDD" id="cd19673">
    <property type="entry name" value="UBR-box_UBR3"/>
    <property type="match status" value="1"/>
</dbReference>
<evidence type="ECO:0000256" key="3">
    <source>
        <dbReference type="ARBA" id="ARBA00022679"/>
    </source>
</evidence>
<keyword evidence="6 10" id="KW-0833">Ubl conjugation pathway</keyword>
<dbReference type="InterPro" id="IPR003126">
    <property type="entry name" value="Znf_UBR"/>
</dbReference>
<reference evidence="13 14" key="1">
    <citation type="journal article" date="2014" name="Nat. Commun.">
        <title>Klebsormidium flaccidum genome reveals primary factors for plant terrestrial adaptation.</title>
        <authorList>
            <person name="Hori K."/>
            <person name="Maruyama F."/>
            <person name="Fujisawa T."/>
            <person name="Togashi T."/>
            <person name="Yamamoto N."/>
            <person name="Seo M."/>
            <person name="Sato S."/>
            <person name="Yamada T."/>
            <person name="Mori H."/>
            <person name="Tajima N."/>
            <person name="Moriyama T."/>
            <person name="Ikeuchi M."/>
            <person name="Watanabe M."/>
            <person name="Wada H."/>
            <person name="Kobayashi K."/>
            <person name="Saito M."/>
            <person name="Masuda T."/>
            <person name="Sasaki-Sekimoto Y."/>
            <person name="Mashiguchi K."/>
            <person name="Awai K."/>
            <person name="Shimojima M."/>
            <person name="Masuda S."/>
            <person name="Iwai M."/>
            <person name="Nobusawa T."/>
            <person name="Narise T."/>
            <person name="Kondo S."/>
            <person name="Saito H."/>
            <person name="Sato R."/>
            <person name="Murakawa M."/>
            <person name="Ihara Y."/>
            <person name="Oshima-Yamada Y."/>
            <person name="Ohtaka K."/>
            <person name="Satoh M."/>
            <person name="Sonobe K."/>
            <person name="Ishii M."/>
            <person name="Ohtani R."/>
            <person name="Kanamori-Sato M."/>
            <person name="Honoki R."/>
            <person name="Miyazaki D."/>
            <person name="Mochizuki H."/>
            <person name="Umetsu J."/>
            <person name="Higashi K."/>
            <person name="Shibata D."/>
            <person name="Kamiya Y."/>
            <person name="Sato N."/>
            <person name="Nakamura Y."/>
            <person name="Tabata S."/>
            <person name="Ida S."/>
            <person name="Kurokawa K."/>
            <person name="Ohta H."/>
        </authorList>
    </citation>
    <scope>NUCLEOTIDE SEQUENCE [LARGE SCALE GENOMIC DNA]</scope>
    <source>
        <strain evidence="13 14">NIES-2285</strain>
    </source>
</reference>
<name>A0A1Y1ICN0_KLENI</name>
<evidence type="ECO:0000259" key="12">
    <source>
        <dbReference type="PROSITE" id="PS51157"/>
    </source>
</evidence>
<dbReference type="GO" id="GO:0071596">
    <property type="term" value="P:ubiquitin-dependent protein catabolic process via the N-end rule pathway"/>
    <property type="evidence" value="ECO:0007669"/>
    <property type="project" value="UniProtKB-UniRule"/>
</dbReference>
<dbReference type="OrthoDB" id="2021081at2759"/>
<dbReference type="PANTHER" id="PTHR21497:SF53">
    <property type="entry name" value="E3 UBIQUITIN-PROTEIN LIGASE PRT6"/>
    <property type="match status" value="1"/>
</dbReference>
<comment type="pathway">
    <text evidence="2 10">Protein modification; protein ubiquitination.</text>
</comment>
<evidence type="ECO:0000256" key="10">
    <source>
        <dbReference type="RuleBase" id="RU366018"/>
    </source>
</evidence>
<dbReference type="Gene3D" id="2.10.110.30">
    <property type="match status" value="1"/>
</dbReference>
<feature type="zinc finger region" description="UBR-type" evidence="9">
    <location>
        <begin position="116"/>
        <end position="186"/>
    </location>
</feature>
<keyword evidence="7 10" id="KW-0862">Zinc</keyword>
<dbReference type="GO" id="GO:0008270">
    <property type="term" value="F:zinc ion binding"/>
    <property type="evidence" value="ECO:0007669"/>
    <property type="project" value="UniProtKB-UniRule"/>
</dbReference>
<protein>
    <recommendedName>
        <fullName evidence="10">E3 ubiquitin-protein ligase</fullName>
        <ecNumber evidence="10">2.3.2.27</ecNumber>
    </recommendedName>
</protein>